<dbReference type="OMA" id="GFREDPH"/>
<dbReference type="OrthoDB" id="550575at2759"/>
<dbReference type="InterPro" id="IPR006553">
    <property type="entry name" value="Leu-rich_rpt_Cys-con_subtyp"/>
</dbReference>
<keyword evidence="5" id="KW-1185">Reference proteome</keyword>
<dbReference type="GeneID" id="119722504"/>
<dbReference type="InterPro" id="IPR057207">
    <property type="entry name" value="FBXL15_LRR"/>
</dbReference>
<feature type="compositionally biased region" description="Basic and acidic residues" evidence="2">
    <location>
        <begin position="23"/>
        <end position="39"/>
    </location>
</feature>
<protein>
    <recommendedName>
        <fullName evidence="3">F-box domain-containing protein</fullName>
    </recommendedName>
</protein>
<dbReference type="SMART" id="SM00367">
    <property type="entry name" value="LRR_CC"/>
    <property type="match status" value="9"/>
</dbReference>
<dbReference type="InterPro" id="IPR001611">
    <property type="entry name" value="Leu-rich_rpt"/>
</dbReference>
<evidence type="ECO:0000256" key="2">
    <source>
        <dbReference type="SAM" id="MobiDB-lite"/>
    </source>
</evidence>
<dbReference type="GO" id="GO:0019005">
    <property type="term" value="C:SCF ubiquitin ligase complex"/>
    <property type="evidence" value="ECO:0007669"/>
    <property type="project" value="TreeGrafter"/>
</dbReference>
<dbReference type="AlphaFoldDB" id="A0A913ZAD7"/>
<evidence type="ECO:0000259" key="3">
    <source>
        <dbReference type="PROSITE" id="PS50181"/>
    </source>
</evidence>
<dbReference type="SUPFAM" id="SSF52047">
    <property type="entry name" value="RNI-like"/>
    <property type="match status" value="1"/>
</dbReference>
<dbReference type="EnsemblMetazoa" id="XM_038192661.1">
    <property type="protein sequence ID" value="XP_038048589.1"/>
    <property type="gene ID" value="LOC119722504"/>
</dbReference>
<dbReference type="Pfam" id="PF25372">
    <property type="entry name" value="DUF7885"/>
    <property type="match status" value="1"/>
</dbReference>
<evidence type="ECO:0000313" key="5">
    <source>
        <dbReference type="Proteomes" id="UP000887568"/>
    </source>
</evidence>
<dbReference type="Gene3D" id="1.20.1280.50">
    <property type="match status" value="1"/>
</dbReference>
<dbReference type="Pfam" id="PF12937">
    <property type="entry name" value="F-box-like"/>
    <property type="match status" value="1"/>
</dbReference>
<name>A0A913ZAD7_PATMI</name>
<dbReference type="RefSeq" id="XP_038048589.1">
    <property type="nucleotide sequence ID" value="XM_038192661.1"/>
</dbReference>
<feature type="region of interest" description="Disordered" evidence="2">
    <location>
        <begin position="13"/>
        <end position="61"/>
    </location>
</feature>
<dbReference type="InterPro" id="IPR036047">
    <property type="entry name" value="F-box-like_dom_sf"/>
</dbReference>
<evidence type="ECO:0000256" key="1">
    <source>
        <dbReference type="ARBA" id="ARBA00022786"/>
    </source>
</evidence>
<feature type="compositionally biased region" description="Basic residues" evidence="2">
    <location>
        <begin position="13"/>
        <end position="22"/>
    </location>
</feature>
<dbReference type="InterPro" id="IPR032675">
    <property type="entry name" value="LRR_dom_sf"/>
</dbReference>
<organism evidence="4 5">
    <name type="scientific">Patiria miniata</name>
    <name type="common">Bat star</name>
    <name type="synonym">Asterina miniata</name>
    <dbReference type="NCBI Taxonomy" id="46514"/>
    <lineage>
        <taxon>Eukaryota</taxon>
        <taxon>Metazoa</taxon>
        <taxon>Echinodermata</taxon>
        <taxon>Eleutherozoa</taxon>
        <taxon>Asterozoa</taxon>
        <taxon>Asteroidea</taxon>
        <taxon>Valvatacea</taxon>
        <taxon>Valvatida</taxon>
        <taxon>Asterinidae</taxon>
        <taxon>Patiria</taxon>
    </lineage>
</organism>
<accession>A0A913ZAD7</accession>
<dbReference type="Gene3D" id="3.80.10.10">
    <property type="entry name" value="Ribonuclease Inhibitor"/>
    <property type="match status" value="1"/>
</dbReference>
<proteinExistence type="predicted"/>
<dbReference type="SUPFAM" id="SSF81383">
    <property type="entry name" value="F-box domain"/>
    <property type="match status" value="1"/>
</dbReference>
<keyword evidence="1" id="KW-0833">Ubl conjugation pathway</keyword>
<evidence type="ECO:0000313" key="4">
    <source>
        <dbReference type="EnsemblMetazoa" id="XP_038048589.1"/>
    </source>
</evidence>
<dbReference type="InterPro" id="IPR001810">
    <property type="entry name" value="F-box_dom"/>
</dbReference>
<feature type="domain" description="F-box" evidence="3">
    <location>
        <begin position="82"/>
        <end position="130"/>
    </location>
</feature>
<dbReference type="GO" id="GO:0031146">
    <property type="term" value="P:SCF-dependent proteasomal ubiquitin-dependent protein catabolic process"/>
    <property type="evidence" value="ECO:0007669"/>
    <property type="project" value="TreeGrafter"/>
</dbReference>
<dbReference type="PANTHER" id="PTHR13318">
    <property type="entry name" value="PARTNER OF PAIRED, ISOFORM B-RELATED"/>
    <property type="match status" value="1"/>
</dbReference>
<sequence>MFVWRWFHKRRVREKRPSRHHRPGDDSAVDRDSATESRGEQTAGIPTTKPPDSPGSDAEDVVDDVTNCTSNCCVVHPTLRYESNLCDLPDEILLRIVSFIYPMDRTFASLKLSCKRLHAIAEDLSLYHLRALTVPPKSMFSFPVLQRVLDVSGGALVRMDLSGCEDITDYTLFRMAVHCGKLNSLSLSGCKQITNGGLRVIGSYLIHLQELDVSCCPFITCAGVVHLFKMIGTSLVSINLNDCLGFREDPHRLVTLAFFCSSLRHLSVGWSRDLVKLNPLLDMDLDRLTQGCTELEYLDVSYSHSSNGSMQSIARNCPVLTTLITRQCFLQDTGLEHIGQGMGKLEWLDLTDCWYVTDAGLGSLANGCPRLRVVILTRCHEVRGSGVVNLATSCNQLEKFVLKQCFRVDDHAIKCVGLGAKQLRHLDLSCNQNVTAETVRKIREARGGGLRIVTNGCPRVPRGGAASRFLFLKKDTNSLMVWETAV</sequence>
<dbReference type="PROSITE" id="PS50181">
    <property type="entry name" value="FBOX"/>
    <property type="match status" value="1"/>
</dbReference>
<dbReference type="Pfam" id="PF13516">
    <property type="entry name" value="LRR_6"/>
    <property type="match status" value="2"/>
</dbReference>
<reference evidence="4" key="1">
    <citation type="submission" date="2022-11" db="UniProtKB">
        <authorList>
            <consortium name="EnsemblMetazoa"/>
        </authorList>
    </citation>
    <scope>IDENTIFICATION</scope>
</reference>
<dbReference type="Proteomes" id="UP000887568">
    <property type="component" value="Unplaced"/>
</dbReference>